<dbReference type="GO" id="GO:0005743">
    <property type="term" value="C:mitochondrial inner membrane"/>
    <property type="evidence" value="ECO:0007669"/>
    <property type="project" value="TreeGrafter"/>
</dbReference>
<evidence type="ECO:0000256" key="1">
    <source>
        <dbReference type="ARBA" id="ARBA00010052"/>
    </source>
</evidence>
<protein>
    <submittedName>
        <fullName evidence="8">Putative DNA/RNA non-specific endonuclease-containing protein</fullName>
    </submittedName>
</protein>
<dbReference type="InterPro" id="IPR044929">
    <property type="entry name" value="DNA/RNA_non-sp_Endonuclease_sf"/>
</dbReference>
<feature type="chain" id="PRO_5035238156" evidence="6">
    <location>
        <begin position="27"/>
        <end position="417"/>
    </location>
</feature>
<organism evidence="8 9">
    <name type="scientific">Homarus americanus</name>
    <name type="common">American lobster</name>
    <dbReference type="NCBI Taxonomy" id="6706"/>
    <lineage>
        <taxon>Eukaryota</taxon>
        <taxon>Metazoa</taxon>
        <taxon>Ecdysozoa</taxon>
        <taxon>Arthropoda</taxon>
        <taxon>Crustacea</taxon>
        <taxon>Multicrustacea</taxon>
        <taxon>Malacostraca</taxon>
        <taxon>Eumalacostraca</taxon>
        <taxon>Eucarida</taxon>
        <taxon>Decapoda</taxon>
        <taxon>Pleocyemata</taxon>
        <taxon>Astacidea</taxon>
        <taxon>Nephropoidea</taxon>
        <taxon>Nephropidae</taxon>
        <taxon>Homarus</taxon>
    </lineage>
</organism>
<name>A0A8J5NCI5_HOMAM</name>
<dbReference type="CDD" id="cd00091">
    <property type="entry name" value="NUC"/>
    <property type="match status" value="1"/>
</dbReference>
<dbReference type="SUPFAM" id="SSF54060">
    <property type="entry name" value="His-Me finger endonucleases"/>
    <property type="match status" value="1"/>
</dbReference>
<sequence length="417" mass="45705">VLGDTIVTMAPLTTLVVLGLFLLVSCEDCAWNKDKNYPTKNPPLILDASFKLVLPVLEGEDRMVRLSAGSKVTLACPGSSLTKFKSEAVKATCIGAHLLAVDGKAFSLKKLRCRSPAKSTIRRELGRCGAGDLGHLQAIGFDIPTLSKFYEVIRVCYDNEADTTLYSEHIIHGANILAKDVDLKRPPFKASSGFFNVSANTCYTKANQLKLMETLLGDSDLAKTMIDSRKQFYLARGHMAPDADFVTEAEQDATYYYINAVPQWQAFNNGNWKFLEFATRRLAVESSSSLKVYSGGWGVLELADINNNAVDIYLGLVQKKALLPAPAITWKVVYEESRQRAVAIVGVNNPHLKEPPTKLCPDLCNSLAWVDFDVNNLVQGFTYCCTVDDLRQAVPHVPDLGDVDLLTIDTTEGPGGC</sequence>
<feature type="non-terminal residue" evidence="8">
    <location>
        <position position="417"/>
    </location>
</feature>
<evidence type="ECO:0000313" key="8">
    <source>
        <dbReference type="EMBL" id="KAG7177124.1"/>
    </source>
</evidence>
<dbReference type="GO" id="GO:0000014">
    <property type="term" value="F:single-stranded DNA endodeoxyribonuclease activity"/>
    <property type="evidence" value="ECO:0007669"/>
    <property type="project" value="TreeGrafter"/>
</dbReference>
<dbReference type="PANTHER" id="PTHR13966:SF19">
    <property type="entry name" value="NUCLEASE EXOG, MITOCHONDRIAL"/>
    <property type="match status" value="1"/>
</dbReference>
<evidence type="ECO:0000259" key="7">
    <source>
        <dbReference type="SMART" id="SM00892"/>
    </source>
</evidence>
<keyword evidence="3 8" id="KW-0255">Endonuclease</keyword>
<dbReference type="PANTHER" id="PTHR13966">
    <property type="entry name" value="ENDONUCLEASE RELATED"/>
    <property type="match status" value="1"/>
</dbReference>
<evidence type="ECO:0000256" key="3">
    <source>
        <dbReference type="ARBA" id="ARBA00022759"/>
    </source>
</evidence>
<dbReference type="AlphaFoldDB" id="A0A8J5NCI5"/>
<evidence type="ECO:0000313" key="9">
    <source>
        <dbReference type="Proteomes" id="UP000747542"/>
    </source>
</evidence>
<dbReference type="Pfam" id="PF01223">
    <property type="entry name" value="Endonuclease_NS"/>
    <property type="match status" value="1"/>
</dbReference>
<dbReference type="GO" id="GO:0004521">
    <property type="term" value="F:RNA endonuclease activity"/>
    <property type="evidence" value="ECO:0007669"/>
    <property type="project" value="TreeGrafter"/>
</dbReference>
<proteinExistence type="inferred from homology"/>
<feature type="active site" description="Proton acceptor" evidence="4">
    <location>
        <position position="238"/>
    </location>
</feature>
<dbReference type="Gene3D" id="3.40.570.10">
    <property type="entry name" value="Extracellular Endonuclease, subunit A"/>
    <property type="match status" value="1"/>
</dbReference>
<dbReference type="SMART" id="SM00892">
    <property type="entry name" value="Endonuclease_NS"/>
    <property type="match status" value="1"/>
</dbReference>
<feature type="signal peptide" evidence="6">
    <location>
        <begin position="1"/>
        <end position="26"/>
    </location>
</feature>
<dbReference type="GO" id="GO:0005634">
    <property type="term" value="C:nucleus"/>
    <property type="evidence" value="ECO:0007669"/>
    <property type="project" value="TreeGrafter"/>
</dbReference>
<comment type="similarity">
    <text evidence="1">Belongs to the DNA/RNA non-specific endonuclease family.</text>
</comment>
<evidence type="ECO:0000256" key="6">
    <source>
        <dbReference type="SAM" id="SignalP"/>
    </source>
</evidence>
<evidence type="ECO:0000256" key="5">
    <source>
        <dbReference type="PIRSR" id="PIRSR640255-2"/>
    </source>
</evidence>
<keyword evidence="2" id="KW-0540">Nuclease</keyword>
<dbReference type="FunFam" id="3.40.570.10:FF:000007">
    <property type="entry name" value="Alkaline nuclease"/>
    <property type="match status" value="1"/>
</dbReference>
<dbReference type="InterPro" id="IPR001604">
    <property type="entry name" value="Endo_G_ENPP1-like_dom"/>
</dbReference>
<gene>
    <name evidence="8" type="ORF">Hamer_G000363</name>
</gene>
<dbReference type="InterPro" id="IPR040255">
    <property type="entry name" value="Non-specific_endonuclease"/>
</dbReference>
<dbReference type="GO" id="GO:0046872">
    <property type="term" value="F:metal ion binding"/>
    <property type="evidence" value="ECO:0007669"/>
    <property type="project" value="UniProtKB-KW"/>
</dbReference>
<evidence type="ECO:0000256" key="4">
    <source>
        <dbReference type="PIRSR" id="PIRSR640255-1"/>
    </source>
</evidence>
<feature type="binding site" evidence="5">
    <location>
        <position position="268"/>
    </location>
    <ligand>
        <name>Mg(2+)</name>
        <dbReference type="ChEBI" id="CHEBI:18420"/>
        <note>catalytic</note>
    </ligand>
</feature>
<reference evidence="8" key="1">
    <citation type="journal article" date="2021" name="Sci. Adv.">
        <title>The American lobster genome reveals insights on longevity, neural, and immune adaptations.</title>
        <authorList>
            <person name="Polinski J.M."/>
            <person name="Zimin A.V."/>
            <person name="Clark K.F."/>
            <person name="Kohn A.B."/>
            <person name="Sadowski N."/>
            <person name="Timp W."/>
            <person name="Ptitsyn A."/>
            <person name="Khanna P."/>
            <person name="Romanova D.Y."/>
            <person name="Williams P."/>
            <person name="Greenwood S.J."/>
            <person name="Moroz L.L."/>
            <person name="Walt D.R."/>
            <person name="Bodnar A.G."/>
        </authorList>
    </citation>
    <scope>NUCLEOTIDE SEQUENCE</scope>
    <source>
        <strain evidence="8">GMGI-L3</strain>
    </source>
</reference>
<keyword evidence="3 8" id="KW-0378">Hydrolase</keyword>
<keyword evidence="9" id="KW-1185">Reference proteome</keyword>
<dbReference type="GO" id="GO:0003676">
    <property type="term" value="F:nucleic acid binding"/>
    <property type="evidence" value="ECO:0007669"/>
    <property type="project" value="InterPro"/>
</dbReference>
<dbReference type="Proteomes" id="UP000747542">
    <property type="component" value="Unassembled WGS sequence"/>
</dbReference>
<evidence type="ECO:0000256" key="2">
    <source>
        <dbReference type="ARBA" id="ARBA00022722"/>
    </source>
</evidence>
<dbReference type="EMBL" id="JAHLQT010002534">
    <property type="protein sequence ID" value="KAG7177124.1"/>
    <property type="molecule type" value="Genomic_DNA"/>
</dbReference>
<comment type="caution">
    <text evidence="8">The sequence shown here is derived from an EMBL/GenBank/DDBJ whole genome shotgun (WGS) entry which is preliminary data.</text>
</comment>
<keyword evidence="5" id="KW-0479">Metal-binding</keyword>
<dbReference type="InterPro" id="IPR044925">
    <property type="entry name" value="His-Me_finger_sf"/>
</dbReference>
<dbReference type="GO" id="GO:0006309">
    <property type="term" value="P:apoptotic DNA fragmentation"/>
    <property type="evidence" value="ECO:0007669"/>
    <property type="project" value="TreeGrafter"/>
</dbReference>
<feature type="domain" description="DNA/RNA non-specific endonuclease/pyrophosphatase/phosphodiesterase" evidence="7">
    <location>
        <begin position="149"/>
        <end position="390"/>
    </location>
</feature>
<keyword evidence="6" id="KW-0732">Signal</keyword>
<accession>A0A8J5NCI5</accession>